<organism evidence="1 2">
    <name type="scientific">Brachionus plicatilis</name>
    <name type="common">Marine rotifer</name>
    <name type="synonym">Brachionus muelleri</name>
    <dbReference type="NCBI Taxonomy" id="10195"/>
    <lineage>
        <taxon>Eukaryota</taxon>
        <taxon>Metazoa</taxon>
        <taxon>Spiralia</taxon>
        <taxon>Gnathifera</taxon>
        <taxon>Rotifera</taxon>
        <taxon>Eurotatoria</taxon>
        <taxon>Monogononta</taxon>
        <taxon>Pseudotrocha</taxon>
        <taxon>Ploima</taxon>
        <taxon>Brachionidae</taxon>
        <taxon>Brachionus</taxon>
    </lineage>
</organism>
<dbReference type="Proteomes" id="UP000276133">
    <property type="component" value="Unassembled WGS sequence"/>
</dbReference>
<protein>
    <submittedName>
        <fullName evidence="1">Uncharacterized protein</fullName>
    </submittedName>
</protein>
<dbReference type="AlphaFoldDB" id="A0A3M7RPT7"/>
<dbReference type="EMBL" id="REGN01002903">
    <property type="protein sequence ID" value="RNA25551.1"/>
    <property type="molecule type" value="Genomic_DNA"/>
</dbReference>
<proteinExistence type="predicted"/>
<name>A0A3M7RPT7_BRAPC</name>
<reference evidence="1 2" key="1">
    <citation type="journal article" date="2018" name="Sci. Rep.">
        <title>Genomic signatures of local adaptation to the degree of environmental predictability in rotifers.</title>
        <authorList>
            <person name="Franch-Gras L."/>
            <person name="Hahn C."/>
            <person name="Garcia-Roger E.M."/>
            <person name="Carmona M.J."/>
            <person name="Serra M."/>
            <person name="Gomez A."/>
        </authorList>
    </citation>
    <scope>NUCLEOTIDE SEQUENCE [LARGE SCALE GENOMIC DNA]</scope>
    <source>
        <strain evidence="1">HYR1</strain>
    </source>
</reference>
<accession>A0A3M7RPT7</accession>
<comment type="caution">
    <text evidence="1">The sequence shown here is derived from an EMBL/GenBank/DDBJ whole genome shotgun (WGS) entry which is preliminary data.</text>
</comment>
<keyword evidence="2" id="KW-1185">Reference proteome</keyword>
<evidence type="ECO:0000313" key="2">
    <source>
        <dbReference type="Proteomes" id="UP000276133"/>
    </source>
</evidence>
<sequence length="204" mass="24541">MTENIVDDFKVNIDEFNVKDHIGHNGSIKMENTSDNKKLIKRKRRRITQQALKCSRSKELTLKIRKKITKYKRKFLLQFTQDEKSIYKLNRQNDLRLSKNFPLPWERRKKNLNKRNNFLKNLNRENKLHFESKLIGKSELNLSKNVLNTYKFNIQNNYEFEIMRQNLIESKNKTCQALSQTENYKQLEKQSICKLISKVLKTKS</sequence>
<evidence type="ECO:0000313" key="1">
    <source>
        <dbReference type="EMBL" id="RNA25551.1"/>
    </source>
</evidence>
<gene>
    <name evidence="1" type="ORF">BpHYR1_053767</name>
</gene>